<gene>
    <name evidence="1" type="ORF">GCM10010253_12230</name>
</gene>
<evidence type="ECO:0000313" key="1">
    <source>
        <dbReference type="EMBL" id="GGS39877.1"/>
    </source>
</evidence>
<organism evidence="1 2">
    <name type="scientific">Streptomyces badius</name>
    <dbReference type="NCBI Taxonomy" id="1941"/>
    <lineage>
        <taxon>Bacteria</taxon>
        <taxon>Bacillati</taxon>
        <taxon>Actinomycetota</taxon>
        <taxon>Actinomycetes</taxon>
        <taxon>Kitasatosporales</taxon>
        <taxon>Streptomycetaceae</taxon>
        <taxon>Streptomyces</taxon>
    </lineage>
</organism>
<reference evidence="2" key="1">
    <citation type="journal article" date="2019" name="Int. J. Syst. Evol. Microbiol.">
        <title>The Global Catalogue of Microorganisms (GCM) 10K type strain sequencing project: providing services to taxonomists for standard genome sequencing and annotation.</title>
        <authorList>
            <consortium name="The Broad Institute Genomics Platform"/>
            <consortium name="The Broad Institute Genome Sequencing Center for Infectious Disease"/>
            <person name="Wu L."/>
            <person name="Ma J."/>
        </authorList>
    </citation>
    <scope>NUCLEOTIDE SEQUENCE [LARGE SCALE GENOMIC DNA]</scope>
    <source>
        <strain evidence="2">JCM 4350</strain>
    </source>
</reference>
<dbReference type="Proteomes" id="UP000659767">
    <property type="component" value="Unassembled WGS sequence"/>
</dbReference>
<name>A0ABQ2STH6_STRBA</name>
<dbReference type="EMBL" id="BMSZ01000002">
    <property type="protein sequence ID" value="GGS39877.1"/>
    <property type="molecule type" value="Genomic_DNA"/>
</dbReference>
<accession>A0ABQ2STH6</accession>
<evidence type="ECO:0000313" key="2">
    <source>
        <dbReference type="Proteomes" id="UP000659767"/>
    </source>
</evidence>
<proteinExistence type="predicted"/>
<protein>
    <submittedName>
        <fullName evidence="1">Uncharacterized protein</fullName>
    </submittedName>
</protein>
<keyword evidence="2" id="KW-1185">Reference proteome</keyword>
<sequence length="78" mass="8022">MEVLPSVRQVELALLGGAEGACDAGVRARSTVVAGTAGARVSSQHAGRPDTFNVWHSVTPDKAPSANNFSHLSSRGHA</sequence>
<comment type="caution">
    <text evidence="1">The sequence shown here is derived from an EMBL/GenBank/DDBJ whole genome shotgun (WGS) entry which is preliminary data.</text>
</comment>